<dbReference type="InterPro" id="IPR029063">
    <property type="entry name" value="SAM-dependent_MTases_sf"/>
</dbReference>
<dbReference type="Proteomes" id="UP000077066">
    <property type="component" value="Unassembled WGS sequence"/>
</dbReference>
<gene>
    <name evidence="1" type="ORF">MBFIL_18370</name>
</gene>
<reference evidence="1 2" key="1">
    <citation type="submission" date="2016-04" db="EMBL/GenBank/DDBJ databases">
        <title>Genome sequence of Methanobrevibacter filiformis DSM 11501.</title>
        <authorList>
            <person name="Poehlein A."/>
            <person name="Seedorf H."/>
            <person name="Daniel R."/>
        </authorList>
    </citation>
    <scope>NUCLEOTIDE SEQUENCE [LARGE SCALE GENOMIC DNA]</scope>
    <source>
        <strain evidence="1 2">DSM 11501</strain>
    </source>
</reference>
<organism evidence="1 2">
    <name type="scientific">Methanobrevibacter filiformis</name>
    <dbReference type="NCBI Taxonomy" id="55758"/>
    <lineage>
        <taxon>Archaea</taxon>
        <taxon>Methanobacteriati</taxon>
        <taxon>Methanobacteriota</taxon>
        <taxon>Methanomada group</taxon>
        <taxon>Methanobacteria</taxon>
        <taxon>Methanobacteriales</taxon>
        <taxon>Methanobacteriaceae</taxon>
        <taxon>Methanobrevibacter</taxon>
    </lineage>
</organism>
<accession>A0A165Z588</accession>
<protein>
    <submittedName>
        <fullName evidence="1">Uncharacterized protein</fullName>
    </submittedName>
</protein>
<dbReference type="STRING" id="55758.MBFIL_18370"/>
<dbReference type="Pfam" id="PF13578">
    <property type="entry name" value="Methyltransf_24"/>
    <property type="match status" value="1"/>
</dbReference>
<sequence>MFNNKEFSEGFYEKKGFELFLNYPDFIKKYNALSDRYQISFLLGLIKYYNFSNGRNVENVLEIGIYNGVTSLYMLKEGSKSENFKLYGIELETDDFWGKAVFDNATNNEIKNYSLFKGHTVLDIRDILDKDTKLDLVFIDAGHSHPHPLIDLIHVIPYLHDESLVMLHDVVDYMRPNAWGESFIYTSWGGGKYRSKYLDANLNITTPSSLGVIEIPKEKEILYENLLKIAKLPLRAAPWKFDEIYLGIDENTILKLRNFMLENYEETFVNEFINIFNKNLEDYKEKWVLYHHETQFFNYLFEKSLNMEKMLNSQKNEINNIKDILYNTNSYNGELVSFNYPLSWYEVQNNSNIVEIHKPESFEYFKVSNRKDNVSLDDYVSIAINNTKNYEAYKSMSEPKKTTIDGVESYIIDYKLGANHTLIYSKKGNLIFNLDFMYGDPNKAKNIIDNVLNSFKFK</sequence>
<evidence type="ECO:0000313" key="2">
    <source>
        <dbReference type="Proteomes" id="UP000077066"/>
    </source>
</evidence>
<dbReference type="PATRIC" id="fig|55758.3.peg.2058"/>
<proteinExistence type="predicted"/>
<evidence type="ECO:0000313" key="1">
    <source>
        <dbReference type="EMBL" id="KZX10263.1"/>
    </source>
</evidence>
<dbReference type="AlphaFoldDB" id="A0A165Z588"/>
<dbReference type="RefSeq" id="WP_066973880.1">
    <property type="nucleotide sequence ID" value="NZ_LWMT01000283.1"/>
</dbReference>
<dbReference type="Gene3D" id="3.40.50.150">
    <property type="entry name" value="Vaccinia Virus protein VP39"/>
    <property type="match status" value="1"/>
</dbReference>
<dbReference type="SUPFAM" id="SSF53335">
    <property type="entry name" value="S-adenosyl-L-methionine-dependent methyltransferases"/>
    <property type="match status" value="1"/>
</dbReference>
<keyword evidence="2" id="KW-1185">Reference proteome</keyword>
<dbReference type="EMBL" id="LWMT01000283">
    <property type="protein sequence ID" value="KZX10263.1"/>
    <property type="molecule type" value="Genomic_DNA"/>
</dbReference>
<name>A0A165Z588_9EURY</name>
<comment type="caution">
    <text evidence="1">The sequence shown here is derived from an EMBL/GenBank/DDBJ whole genome shotgun (WGS) entry which is preliminary data.</text>
</comment>